<feature type="compositionally biased region" description="Basic and acidic residues" evidence="5">
    <location>
        <begin position="33"/>
        <end position="50"/>
    </location>
</feature>
<feature type="transmembrane region" description="Helical" evidence="6">
    <location>
        <begin position="281"/>
        <end position="298"/>
    </location>
</feature>
<dbReference type="PANTHER" id="PTHR23508:SF10">
    <property type="entry name" value="CARBOXYLIC ACID TRANSPORTER PROTEIN HOMOLOG"/>
    <property type="match status" value="1"/>
</dbReference>
<dbReference type="InterPro" id="IPR036259">
    <property type="entry name" value="MFS_trans_sf"/>
</dbReference>
<proteinExistence type="predicted"/>
<feature type="transmembrane region" description="Helical" evidence="6">
    <location>
        <begin position="128"/>
        <end position="146"/>
    </location>
</feature>
<dbReference type="SUPFAM" id="SSF103473">
    <property type="entry name" value="MFS general substrate transporter"/>
    <property type="match status" value="1"/>
</dbReference>
<accession>A0ABR3XRB3</accession>
<feature type="transmembrane region" description="Helical" evidence="6">
    <location>
        <begin position="196"/>
        <end position="219"/>
    </location>
</feature>
<feature type="domain" description="Major facilitator superfamily (MFS) profile" evidence="7">
    <location>
        <begin position="59"/>
        <end position="470"/>
    </location>
</feature>
<dbReference type="Proteomes" id="UP001583177">
    <property type="component" value="Unassembled WGS sequence"/>
</dbReference>
<dbReference type="InterPro" id="IPR005828">
    <property type="entry name" value="MFS_sugar_transport-like"/>
</dbReference>
<gene>
    <name evidence="8" type="ORF">Daus18300_002168</name>
</gene>
<dbReference type="PANTHER" id="PTHR23508">
    <property type="entry name" value="CARBOXYLIC ACID TRANSPORTER PROTEIN HOMOLOG"/>
    <property type="match status" value="1"/>
</dbReference>
<dbReference type="PROSITE" id="PS50850">
    <property type="entry name" value="MFS"/>
    <property type="match status" value="1"/>
</dbReference>
<feature type="transmembrane region" description="Helical" evidence="6">
    <location>
        <begin position="100"/>
        <end position="122"/>
    </location>
</feature>
<feature type="transmembrane region" description="Helical" evidence="6">
    <location>
        <begin position="351"/>
        <end position="374"/>
    </location>
</feature>
<evidence type="ECO:0000313" key="8">
    <source>
        <dbReference type="EMBL" id="KAL1878250.1"/>
    </source>
</evidence>
<evidence type="ECO:0000313" key="9">
    <source>
        <dbReference type="Proteomes" id="UP001583177"/>
    </source>
</evidence>
<dbReference type="EMBL" id="JAWRVE010000012">
    <property type="protein sequence ID" value="KAL1878250.1"/>
    <property type="molecule type" value="Genomic_DNA"/>
</dbReference>
<comment type="caution">
    <text evidence="8">The sequence shown here is derived from an EMBL/GenBank/DDBJ whole genome shotgun (WGS) entry which is preliminary data.</text>
</comment>
<keyword evidence="9" id="KW-1185">Reference proteome</keyword>
<evidence type="ECO:0000256" key="2">
    <source>
        <dbReference type="ARBA" id="ARBA00022692"/>
    </source>
</evidence>
<evidence type="ECO:0000256" key="5">
    <source>
        <dbReference type="SAM" id="MobiDB-lite"/>
    </source>
</evidence>
<evidence type="ECO:0000256" key="6">
    <source>
        <dbReference type="SAM" id="Phobius"/>
    </source>
</evidence>
<keyword evidence="4 6" id="KW-0472">Membrane</keyword>
<dbReference type="Pfam" id="PF00083">
    <property type="entry name" value="Sugar_tr"/>
    <property type="match status" value="2"/>
</dbReference>
<evidence type="ECO:0000259" key="7">
    <source>
        <dbReference type="PROSITE" id="PS50850"/>
    </source>
</evidence>
<evidence type="ECO:0000256" key="1">
    <source>
        <dbReference type="ARBA" id="ARBA00004141"/>
    </source>
</evidence>
<feature type="transmembrane region" description="Helical" evidence="6">
    <location>
        <begin position="231"/>
        <end position="251"/>
    </location>
</feature>
<keyword evidence="2 6" id="KW-0812">Transmembrane</keyword>
<evidence type="ECO:0000256" key="4">
    <source>
        <dbReference type="ARBA" id="ARBA00023136"/>
    </source>
</evidence>
<sequence length="510" mass="55676">MSSPQMAVFEQLGPAPAADLSEKKQGTGTAARVPDEYESPSREMSDSEQRSCRTTSIFAVAGCTAASFSDGYQQHVASTVNLIFAHMLGKEYTSDDKTRISNALIVGQIFGILLLGFVTDWWSRKAGMVFTSALVVIGSLMATLALRVEHLGIENMLWYLTIVRGMAGVGVGGEFPAGAAAACEGMEDYKPRSRGPVFVCATTFITCWGGPVCVFVYLMTLIASNNNLSTAYIAVNSVSIILPLFVFMFRLRMQDSRLFQRSNFKSTKTARIPLRLILRRYWVRLLGTGGAFFIYDFVNFPNSIMSSTIINSLVPGKALRTVAMWQLILSLMTLPGVFIGIFLVNRLGRRWTGILGFGGYLLVGLIVGCSFAQISKVIPAFVVMYGLMQSLGHMGPGATLGLVSTESYPTAIRGVCYAISAALGKAGAAVGTEVFTPIKENLGQRWTFFFAAIFGAIGMAVYWFMIEDMTQADLLAEDKAFEIYLRDNGWEDEMLEKAEPNLGRREGMGV</sequence>
<reference evidence="8 9" key="1">
    <citation type="journal article" date="2024" name="IMA Fungus">
        <title>IMA Genome - F19 : A genome assembly and annotation guide to empower mycologists, including annotated draft genome sequences of Ceratocystis pirilliformis, Diaporthe australafricana, Fusarium ophioides, Paecilomyces lecythidis, and Sporothrix stenoceras.</title>
        <authorList>
            <person name="Aylward J."/>
            <person name="Wilson A.M."/>
            <person name="Visagie C.M."/>
            <person name="Spraker J."/>
            <person name="Barnes I."/>
            <person name="Buitendag C."/>
            <person name="Ceriani C."/>
            <person name="Del Mar Angel L."/>
            <person name="du Plessis D."/>
            <person name="Fuchs T."/>
            <person name="Gasser K."/>
            <person name="Kramer D."/>
            <person name="Li W."/>
            <person name="Munsamy K."/>
            <person name="Piso A."/>
            <person name="Price J.L."/>
            <person name="Sonnekus B."/>
            <person name="Thomas C."/>
            <person name="van der Nest A."/>
            <person name="van Dijk A."/>
            <person name="van Heerden A."/>
            <person name="van Vuuren N."/>
            <person name="Yilmaz N."/>
            <person name="Duong T.A."/>
            <person name="van der Merwe N.A."/>
            <person name="Wingfield M.J."/>
            <person name="Wingfield B.D."/>
        </authorList>
    </citation>
    <scope>NUCLEOTIDE SEQUENCE [LARGE SCALE GENOMIC DNA]</scope>
    <source>
        <strain evidence="8 9">CMW 18300</strain>
    </source>
</reference>
<evidence type="ECO:0000256" key="3">
    <source>
        <dbReference type="ARBA" id="ARBA00022989"/>
    </source>
</evidence>
<name>A0ABR3XRB3_9PEZI</name>
<feature type="region of interest" description="Disordered" evidence="5">
    <location>
        <begin position="1"/>
        <end position="50"/>
    </location>
</feature>
<dbReference type="Gene3D" id="1.20.1250.20">
    <property type="entry name" value="MFS general substrate transporter like domains"/>
    <property type="match status" value="1"/>
</dbReference>
<dbReference type="InterPro" id="IPR020846">
    <property type="entry name" value="MFS_dom"/>
</dbReference>
<comment type="subcellular location">
    <subcellularLocation>
        <location evidence="1">Membrane</location>
        <topology evidence="1">Multi-pass membrane protein</topology>
    </subcellularLocation>
</comment>
<keyword evidence="3 6" id="KW-1133">Transmembrane helix</keyword>
<feature type="transmembrane region" description="Helical" evidence="6">
    <location>
        <begin position="323"/>
        <end position="344"/>
    </location>
</feature>
<organism evidence="8 9">
    <name type="scientific">Diaporthe australafricana</name>
    <dbReference type="NCBI Taxonomy" id="127596"/>
    <lineage>
        <taxon>Eukaryota</taxon>
        <taxon>Fungi</taxon>
        <taxon>Dikarya</taxon>
        <taxon>Ascomycota</taxon>
        <taxon>Pezizomycotina</taxon>
        <taxon>Sordariomycetes</taxon>
        <taxon>Sordariomycetidae</taxon>
        <taxon>Diaporthales</taxon>
        <taxon>Diaporthaceae</taxon>
        <taxon>Diaporthe</taxon>
    </lineage>
</organism>
<feature type="transmembrane region" description="Helical" evidence="6">
    <location>
        <begin position="446"/>
        <end position="465"/>
    </location>
</feature>
<protein>
    <recommendedName>
        <fullName evidence="7">Major facilitator superfamily (MFS) profile domain-containing protein</fullName>
    </recommendedName>
</protein>